<evidence type="ECO:0000313" key="2">
    <source>
        <dbReference type="Proteomes" id="UP000322667"/>
    </source>
</evidence>
<organism evidence="1 2">
    <name type="scientific">Gossypium tomentosum</name>
    <name type="common">Hawaiian cotton</name>
    <name type="synonym">Gossypium sandvicense</name>
    <dbReference type="NCBI Taxonomy" id="34277"/>
    <lineage>
        <taxon>Eukaryota</taxon>
        <taxon>Viridiplantae</taxon>
        <taxon>Streptophyta</taxon>
        <taxon>Embryophyta</taxon>
        <taxon>Tracheophyta</taxon>
        <taxon>Spermatophyta</taxon>
        <taxon>Magnoliopsida</taxon>
        <taxon>eudicotyledons</taxon>
        <taxon>Gunneridae</taxon>
        <taxon>Pentapetalae</taxon>
        <taxon>rosids</taxon>
        <taxon>malvids</taxon>
        <taxon>Malvales</taxon>
        <taxon>Malvaceae</taxon>
        <taxon>Malvoideae</taxon>
        <taxon>Gossypium</taxon>
    </lineage>
</organism>
<reference evidence="1 2" key="1">
    <citation type="submission" date="2019-07" db="EMBL/GenBank/DDBJ databases">
        <title>WGS assembly of Gossypium tomentosum.</title>
        <authorList>
            <person name="Chen Z.J."/>
            <person name="Sreedasyam A."/>
            <person name="Ando A."/>
            <person name="Song Q."/>
            <person name="De L."/>
            <person name="Hulse-Kemp A."/>
            <person name="Ding M."/>
            <person name="Ye W."/>
            <person name="Kirkbride R."/>
            <person name="Jenkins J."/>
            <person name="Plott C."/>
            <person name="Lovell J."/>
            <person name="Lin Y.-M."/>
            <person name="Vaughn R."/>
            <person name="Liu B."/>
            <person name="Li W."/>
            <person name="Simpson S."/>
            <person name="Scheffler B."/>
            <person name="Saski C."/>
            <person name="Grover C."/>
            <person name="Hu G."/>
            <person name="Conover J."/>
            <person name="Carlson J."/>
            <person name="Shu S."/>
            <person name="Boston L."/>
            <person name="Williams M."/>
            <person name="Peterson D."/>
            <person name="Mcgee K."/>
            <person name="Jones D."/>
            <person name="Wendel J."/>
            <person name="Stelly D."/>
            <person name="Grimwood J."/>
            <person name="Schmutz J."/>
        </authorList>
    </citation>
    <scope>NUCLEOTIDE SEQUENCE [LARGE SCALE GENOMIC DNA]</scope>
    <source>
        <strain evidence="1">7179.01</strain>
    </source>
</reference>
<proteinExistence type="predicted"/>
<name>A0A5D2PDG8_GOSTO</name>
<dbReference type="AlphaFoldDB" id="A0A5D2PDG8"/>
<evidence type="ECO:0000313" key="1">
    <source>
        <dbReference type="EMBL" id="TYI14441.1"/>
    </source>
</evidence>
<sequence>MGSPTDSALDLDEQISQLMQCKMVEQAIDQIMAFYCRGAYFGFMFRCFGFSGG</sequence>
<dbReference type="EMBL" id="CM017617">
    <property type="protein sequence ID" value="TYI14441.1"/>
    <property type="molecule type" value="Genomic_DNA"/>
</dbReference>
<keyword evidence="2" id="KW-1185">Reference proteome</keyword>
<protein>
    <submittedName>
        <fullName evidence="1">Uncharacterized protein</fullName>
    </submittedName>
</protein>
<dbReference type="Proteomes" id="UP000322667">
    <property type="component" value="Chromosome A08"/>
</dbReference>
<accession>A0A5D2PDG8</accession>
<gene>
    <name evidence="1" type="ORF">ES332_A08G120500v1</name>
</gene>